<evidence type="ECO:0000313" key="10">
    <source>
        <dbReference type="RefSeq" id="XP_008070863.2"/>
    </source>
</evidence>
<dbReference type="KEGG" id="csyr:103275269"/>
<feature type="domain" description="USP" evidence="8">
    <location>
        <begin position="280"/>
        <end position="866"/>
    </location>
</feature>
<evidence type="ECO:0000313" key="9">
    <source>
        <dbReference type="Proteomes" id="UP000189704"/>
    </source>
</evidence>
<comment type="catalytic activity">
    <reaction evidence="1">
        <text>Thiol-dependent hydrolysis of ester, thioester, amide, peptide and isopeptide bonds formed by the C-terminal Gly of ubiquitin (a 76-residue protein attached to proteins as an intracellular targeting signal).</text>
        <dbReference type="EC" id="3.4.19.12"/>
    </reaction>
</comment>
<dbReference type="GO" id="GO:0005829">
    <property type="term" value="C:cytosol"/>
    <property type="evidence" value="ECO:0007669"/>
    <property type="project" value="TreeGrafter"/>
</dbReference>
<dbReference type="RefSeq" id="XP_008070863.2">
    <property type="nucleotide sequence ID" value="XM_008072672.2"/>
</dbReference>
<dbReference type="PANTHER" id="PTHR24006">
    <property type="entry name" value="UBIQUITIN CARBOXYL-TERMINAL HYDROLASE"/>
    <property type="match status" value="1"/>
</dbReference>
<dbReference type="PROSITE" id="PS50235">
    <property type="entry name" value="USP_3"/>
    <property type="match status" value="1"/>
</dbReference>
<dbReference type="GO" id="GO:0000082">
    <property type="term" value="P:G1/S transition of mitotic cell cycle"/>
    <property type="evidence" value="ECO:0007669"/>
    <property type="project" value="TreeGrafter"/>
</dbReference>
<evidence type="ECO:0000259" key="8">
    <source>
        <dbReference type="PROSITE" id="PS50235"/>
    </source>
</evidence>
<keyword evidence="6 10" id="KW-0378">Hydrolase</keyword>
<dbReference type="Pfam" id="PF16674">
    <property type="entry name" value="UCH_N"/>
    <property type="match status" value="1"/>
</dbReference>
<dbReference type="OrthoDB" id="289038at2759"/>
<evidence type="ECO:0000256" key="2">
    <source>
        <dbReference type="ARBA" id="ARBA00009085"/>
    </source>
</evidence>
<dbReference type="InterPro" id="IPR032069">
    <property type="entry name" value="USP37-like_PH"/>
</dbReference>
<dbReference type="SUPFAM" id="SSF54001">
    <property type="entry name" value="Cysteine proteinases"/>
    <property type="match status" value="1"/>
</dbReference>
<dbReference type="InterPro" id="IPR028889">
    <property type="entry name" value="USP"/>
</dbReference>
<dbReference type="GO" id="GO:0004843">
    <property type="term" value="F:cysteine-type deubiquitinase activity"/>
    <property type="evidence" value="ECO:0007669"/>
    <property type="project" value="UniProtKB-EC"/>
</dbReference>
<dbReference type="PROSITE" id="PS00972">
    <property type="entry name" value="USP_1"/>
    <property type="match status" value="1"/>
</dbReference>
<evidence type="ECO:0000256" key="7">
    <source>
        <dbReference type="ARBA" id="ARBA00022807"/>
    </source>
</evidence>
<name>A0A1U7UQ50_CARSF</name>
<evidence type="ECO:0000256" key="6">
    <source>
        <dbReference type="ARBA" id="ARBA00022801"/>
    </source>
</evidence>
<dbReference type="Gene3D" id="2.30.29.180">
    <property type="entry name" value="Ubiquitin carboxyl-terminal hydrolase 26/29/37, pleckstrin homology-like domain"/>
    <property type="match status" value="1"/>
</dbReference>
<organism evidence="9 10">
    <name type="scientific">Carlito syrichta</name>
    <name type="common">Philippine tarsier</name>
    <name type="synonym">Tarsius syrichta</name>
    <dbReference type="NCBI Taxonomy" id="1868482"/>
    <lineage>
        <taxon>Eukaryota</taxon>
        <taxon>Metazoa</taxon>
        <taxon>Chordata</taxon>
        <taxon>Craniata</taxon>
        <taxon>Vertebrata</taxon>
        <taxon>Euteleostomi</taxon>
        <taxon>Mammalia</taxon>
        <taxon>Eutheria</taxon>
        <taxon>Euarchontoglires</taxon>
        <taxon>Primates</taxon>
        <taxon>Haplorrhini</taxon>
        <taxon>Tarsiiformes</taxon>
        <taxon>Tarsiidae</taxon>
        <taxon>Carlito</taxon>
    </lineage>
</organism>
<dbReference type="GO" id="GO:0006508">
    <property type="term" value="P:proteolysis"/>
    <property type="evidence" value="ECO:0007669"/>
    <property type="project" value="UniProtKB-KW"/>
</dbReference>
<keyword evidence="4" id="KW-0645">Protease</keyword>
<evidence type="ECO:0000256" key="5">
    <source>
        <dbReference type="ARBA" id="ARBA00022786"/>
    </source>
</evidence>
<dbReference type="Gene3D" id="3.90.70.10">
    <property type="entry name" value="Cysteine proteinases"/>
    <property type="match status" value="2"/>
</dbReference>
<dbReference type="CTD" id="83844"/>
<dbReference type="InterPro" id="IPR018200">
    <property type="entry name" value="USP_CS"/>
</dbReference>
<dbReference type="InterPro" id="IPR001394">
    <property type="entry name" value="Peptidase_C19_UCH"/>
</dbReference>
<evidence type="ECO:0000256" key="4">
    <source>
        <dbReference type="ARBA" id="ARBA00022670"/>
    </source>
</evidence>
<dbReference type="GO" id="GO:0005634">
    <property type="term" value="C:nucleus"/>
    <property type="evidence" value="ECO:0007669"/>
    <property type="project" value="TreeGrafter"/>
</dbReference>
<dbReference type="InterPro" id="IPR050164">
    <property type="entry name" value="Peptidase_C19"/>
</dbReference>
<dbReference type="Pfam" id="PF00443">
    <property type="entry name" value="UCH"/>
    <property type="match status" value="1"/>
</dbReference>
<dbReference type="PANTHER" id="PTHR24006:SF711">
    <property type="entry name" value="UBIQUITIN CARBOXYL-TERMINAL HYDROLASE 29"/>
    <property type="match status" value="1"/>
</dbReference>
<dbReference type="CDD" id="cd02257">
    <property type="entry name" value="Peptidase_C19"/>
    <property type="match status" value="2"/>
</dbReference>
<evidence type="ECO:0000256" key="3">
    <source>
        <dbReference type="ARBA" id="ARBA00012759"/>
    </source>
</evidence>
<dbReference type="InterPro" id="IPR038093">
    <property type="entry name" value="USP37-like_PH_sf"/>
</dbReference>
<dbReference type="GeneID" id="103275269"/>
<keyword evidence="5" id="KW-0833">Ubl conjugation pathway</keyword>
<dbReference type="InterPro" id="IPR038765">
    <property type="entry name" value="Papain-like_cys_pep_sf"/>
</dbReference>
<dbReference type="Proteomes" id="UP000189704">
    <property type="component" value="Unplaced"/>
</dbReference>
<reference evidence="10" key="1">
    <citation type="submission" date="2025-08" db="UniProtKB">
        <authorList>
            <consortium name="RefSeq"/>
        </authorList>
    </citation>
    <scope>IDENTIFICATION</scope>
</reference>
<accession>A0A1U7UQ50</accession>
<keyword evidence="7" id="KW-0788">Thiol protease</keyword>
<dbReference type="EC" id="3.4.19.12" evidence="3"/>
<dbReference type="AlphaFoldDB" id="A0A1U7UQ50"/>
<evidence type="ECO:0000256" key="1">
    <source>
        <dbReference type="ARBA" id="ARBA00000707"/>
    </source>
</evidence>
<sequence length="881" mass="101171">MSESKEALIEMVEGDKIVELGLFFRIGQYKAFQLNDNIKSVALRSYGENENSLHLTFQNNSLLCIERLSSHDAEQLKIFLDKVHQNKLPPLMRPDKDGDVFANTATQKEINKTSYHEDCGKSSRGSFETPKGSSTTAALYKMLLHTSELSTHICRELSENRHGKRKRMLLSSSEMNENSQKEKYFTENMKYKANALRYISHKWKKKWKLKELEENKKLEFGSSFMTKSTGNPYLDGTGLLQTLIKKILVTFLLESKYTEDDKDWEEFMLSFFVDPGKPWKGFPNLGNTCYMNAVLQSLFSIPSFAADLLNQDFPWAEIPFDAVAMCLAQLLVLKDIYNIRIKKKLLVNIKKSISAVAEIFSDDKQNDAHEFLGECLDQLKDNMKKLNTIWKTKSESGEENSPQQVFVCDAATKRFFCPVITNFESELLCSITCKACGQVVFKTEPNNFLSINLPRGMEELPLSIQSTFDHFFKTEHLEYKCEMCKHKYSFTVSKFSRLPRVLIVHLKRYMFNEFWSLRKDDQEVIISKYLNVSSHCNESTKPPLPLSINAQTRDFQLLKHIQEIISETISSSIPSTKDSLGLHIGLNRESEKQKCQKVFKGASREQQQKYLEINSKLNKIEPGDGALTEKELSAPSVTYLEDTSLSLIHKDGGKPTSSSDTCLSEVHLQEMPESPRIEKYVKSNIFVDFDTVTEHTEDFPKDKNCRIPEVFQKGAEQTQQCDGMRIYEQAPHQAPSQSFPKPDAQGHTENFRRSTKLNVQEANRNPLCSLGSSKNPGNKDILDKMKSKTKKPKGNVEKEHLHTYQIIGVVSHLGNTPYSGHYISDAYNFEKQTWFTYNDMQVSNIQEEAMLEARLCTGYIFFYMHNEIFEELLKKEDNSQL</sequence>
<dbReference type="GO" id="GO:0016579">
    <property type="term" value="P:protein deubiquitination"/>
    <property type="evidence" value="ECO:0007669"/>
    <property type="project" value="InterPro"/>
</dbReference>
<keyword evidence="9" id="KW-1185">Reference proteome</keyword>
<protein>
    <recommendedName>
        <fullName evidence="3">ubiquitinyl hydrolase 1</fullName>
        <ecNumber evidence="3">3.4.19.12</ecNumber>
    </recommendedName>
</protein>
<dbReference type="STRING" id="1868482.ENSTSYP00000024606"/>
<gene>
    <name evidence="10" type="primary">USP26</name>
</gene>
<comment type="similarity">
    <text evidence="2">Belongs to the peptidase C19 family.</text>
</comment>
<proteinExistence type="inferred from homology"/>